<evidence type="ECO:0000313" key="3">
    <source>
        <dbReference type="Proteomes" id="UP000467327"/>
    </source>
</evidence>
<organism evidence="2 3">
    <name type="scientific">Mycolicibacterium aichiense</name>
    <dbReference type="NCBI Taxonomy" id="1799"/>
    <lineage>
        <taxon>Bacteria</taxon>
        <taxon>Bacillati</taxon>
        <taxon>Actinomycetota</taxon>
        <taxon>Actinomycetes</taxon>
        <taxon>Mycobacteriales</taxon>
        <taxon>Mycobacteriaceae</taxon>
        <taxon>Mycolicibacterium</taxon>
    </lineage>
</organism>
<sequence length="1030" mass="109094">MTLPDDVDGWTDKLKNCVTAGAPLDLAPGKHSNLGEPDKWPDGGVMPAAAVRAVMTDPDIRFPRRGIEIRAAMFAEPLDLDYLRFDHRLHFSECVLEGGFTARYAELRELTLTKVNVNGGIHAPGVVIKGRLDLSGAHLYHPDKVALDLHNSKITGSALVKGSVGADGKVTRCFSSSGTIRLDGAKIGGHLTMTTAVLAAPADLKNFRAVESGLCAMIFDGAEIDGDVIAGRGFRAYGEVRGVGATVGGQLNMTGAQIKPQFRPSRRHGQVANLLSECESISECESSCVVVVNPPSECEPGCGDVFNTPTETATRCAALTLDYARIGTDLFAEKGFEATGTVSAVGSSVGGYLKLTGAKVTLPPSLSDFDQYALVLNDARIALSVFAGIKTSGAVSATGVSIGDQLSLGGAVLRDPVELGVLILDGAKIGGDLCASVDKDSDGVDLKPLDAVGEVRALRVSIGGDLNLHGAELKNALGDALTLDNAQIGRHIFAEGNFTAEGTVRALGISVGRDIYLCSAQLTKLGDKEGDYGRALWLDGASIAGNLLAGFEENTTEHDATAANQTPTDQANAERKPFTVHGEVSARGITIGRDLDMSGATLVCPPTDENPTQCALQLDDAQVGGDFFACRREDAEEPLSRFRVIGAVRARGARIGGDLNLEGAVLKNDGAEADPQPYAIDFDSMHVVGSVLGGEGYAKKSLPCEITGTFRANNLVVGIRLDLSGAALGSGREQTMDSDQGRMLDNDQEWTLDLESATIAHLVLTPAIFDGGVCLNRARIDDLEADCDVGGAYRPPPSPLTATGWEIDDLRGPLRGNWKTARGWLDPTVKHPCRLVRWTSWLRRRNPSIAVQPWYTLADVYERNGDPAGARRLRIAAENKVTGQSPLLTRMVRALYCCVAGYGYYPLLAIVSMVILVGAATGMVWMGEAHIVETDRAAAARQIAHPSTSPPKPVTAQTACDEHSDYPCLQPLTFAINTVLPPAAGKNTDWKIAPNAPWLVIELTAVKLALWALAALFLAGVSGLLRKPKT</sequence>
<feature type="transmembrane region" description="Helical" evidence="1">
    <location>
        <begin position="1008"/>
        <end position="1025"/>
    </location>
</feature>
<protein>
    <recommendedName>
        <fullName evidence="4">Membrane-associated oxidoreductase</fullName>
    </recommendedName>
</protein>
<gene>
    <name evidence="2" type="ORF">MAIC_13960</name>
</gene>
<keyword evidence="1" id="KW-0472">Membrane</keyword>
<evidence type="ECO:0008006" key="4">
    <source>
        <dbReference type="Google" id="ProtNLM"/>
    </source>
</evidence>
<dbReference type="Proteomes" id="UP000467327">
    <property type="component" value="Chromosome"/>
</dbReference>
<evidence type="ECO:0000313" key="2">
    <source>
        <dbReference type="EMBL" id="BBX06593.1"/>
    </source>
</evidence>
<accession>A0AAD1HLW2</accession>
<keyword evidence="1" id="KW-0812">Transmembrane</keyword>
<dbReference type="RefSeq" id="WP_115316633.1">
    <property type="nucleotide sequence ID" value="NZ_AP022561.1"/>
</dbReference>
<keyword evidence="3" id="KW-1185">Reference proteome</keyword>
<evidence type="ECO:0000256" key="1">
    <source>
        <dbReference type="SAM" id="Phobius"/>
    </source>
</evidence>
<dbReference type="KEGG" id="maic:MAIC_13960"/>
<dbReference type="EMBL" id="AP022561">
    <property type="protein sequence ID" value="BBX06593.1"/>
    <property type="molecule type" value="Genomic_DNA"/>
</dbReference>
<reference evidence="2 3" key="1">
    <citation type="journal article" date="2019" name="Emerg. Microbes Infect.">
        <title>Comprehensive subspecies identification of 175 nontuberculous mycobacteria species based on 7547 genomic profiles.</title>
        <authorList>
            <person name="Matsumoto Y."/>
            <person name="Kinjo T."/>
            <person name="Motooka D."/>
            <person name="Nabeya D."/>
            <person name="Jung N."/>
            <person name="Uechi K."/>
            <person name="Horii T."/>
            <person name="Iida T."/>
            <person name="Fujita J."/>
            <person name="Nakamura S."/>
        </authorList>
    </citation>
    <scope>NUCLEOTIDE SEQUENCE [LARGE SCALE GENOMIC DNA]</scope>
    <source>
        <strain evidence="2 3">JCM 6376</strain>
    </source>
</reference>
<keyword evidence="1" id="KW-1133">Transmembrane helix</keyword>
<dbReference type="AlphaFoldDB" id="A0AAD1HLW2"/>
<proteinExistence type="predicted"/>
<name>A0AAD1HLW2_9MYCO</name>
<feature type="transmembrane region" description="Helical" evidence="1">
    <location>
        <begin position="902"/>
        <end position="926"/>
    </location>
</feature>